<dbReference type="SUPFAM" id="SSF51161">
    <property type="entry name" value="Trimeric LpxA-like enzymes"/>
    <property type="match status" value="1"/>
</dbReference>
<dbReference type="InterPro" id="IPR050484">
    <property type="entry name" value="Transf_Hexapept/Carb_Anhydrase"/>
</dbReference>
<dbReference type="PANTHER" id="PTHR13061">
    <property type="entry name" value="DYNACTIN SUBUNIT P25"/>
    <property type="match status" value="1"/>
</dbReference>
<sequence length="193" mass="20676">MAIESFDGICPNIHSSAYVATSADVIGKVKIGEQASIWYNATLRGDINEIIIGNYSNVQDNAVIHLADNYGCYLGEYVTIGHSAVIHACTIKDEVLIGMGACILDGAVIGERSIVGANSLVTSGTVIPAGSLVVGSPAKVVRQLTDEEQGKVRYWAEKYVRHTKKYKARPNDGLVKGAEDELTTFEPQSLPHA</sequence>
<name>A0A8J7MEM2_9BACT</name>
<dbReference type="Proteomes" id="UP000624703">
    <property type="component" value="Unassembled WGS sequence"/>
</dbReference>
<evidence type="ECO:0000313" key="1">
    <source>
        <dbReference type="EMBL" id="MBK1791302.1"/>
    </source>
</evidence>
<dbReference type="PANTHER" id="PTHR13061:SF29">
    <property type="entry name" value="GAMMA CARBONIC ANHYDRASE-LIKE 1, MITOCHONDRIAL-RELATED"/>
    <property type="match status" value="1"/>
</dbReference>
<dbReference type="Pfam" id="PF00132">
    <property type="entry name" value="Hexapep"/>
    <property type="match status" value="1"/>
</dbReference>
<comment type="caution">
    <text evidence="1">The sequence shown here is derived from an EMBL/GenBank/DDBJ whole genome shotgun (WGS) entry which is preliminary data.</text>
</comment>
<dbReference type="InterPro" id="IPR011004">
    <property type="entry name" value="Trimer_LpxA-like_sf"/>
</dbReference>
<dbReference type="CDD" id="cd04645">
    <property type="entry name" value="LbH_gamma_CA_like"/>
    <property type="match status" value="1"/>
</dbReference>
<dbReference type="AlphaFoldDB" id="A0A8J7MEM2"/>
<accession>A0A8J7MEM2</accession>
<evidence type="ECO:0000313" key="2">
    <source>
        <dbReference type="Proteomes" id="UP000624703"/>
    </source>
</evidence>
<reference evidence="1" key="1">
    <citation type="submission" date="2021-01" db="EMBL/GenBank/DDBJ databases">
        <title>Modified the classification status of verrucomicrobia.</title>
        <authorList>
            <person name="Feng X."/>
        </authorList>
    </citation>
    <scope>NUCLEOTIDE SEQUENCE</scope>
    <source>
        <strain evidence="1">_KCTC 22039</strain>
    </source>
</reference>
<dbReference type="InterPro" id="IPR047324">
    <property type="entry name" value="LbH_gamma_CA-like"/>
</dbReference>
<organism evidence="1 2">
    <name type="scientific">Persicirhabdus sediminis</name>
    <dbReference type="NCBI Taxonomy" id="454144"/>
    <lineage>
        <taxon>Bacteria</taxon>
        <taxon>Pseudomonadati</taxon>
        <taxon>Verrucomicrobiota</taxon>
        <taxon>Verrucomicrobiia</taxon>
        <taxon>Verrucomicrobiales</taxon>
        <taxon>Verrucomicrobiaceae</taxon>
        <taxon>Persicirhabdus</taxon>
    </lineage>
</organism>
<gene>
    <name evidence="1" type="ORF">JIN82_09085</name>
</gene>
<proteinExistence type="predicted"/>
<protein>
    <submittedName>
        <fullName evidence="1">Gamma carbonic anhydrase family protein</fullName>
    </submittedName>
</protein>
<dbReference type="EMBL" id="JAENIM010000039">
    <property type="protein sequence ID" value="MBK1791302.1"/>
    <property type="molecule type" value="Genomic_DNA"/>
</dbReference>
<dbReference type="InterPro" id="IPR001451">
    <property type="entry name" value="Hexapep"/>
</dbReference>
<keyword evidence="2" id="KW-1185">Reference proteome</keyword>
<dbReference type="Gene3D" id="2.160.10.10">
    <property type="entry name" value="Hexapeptide repeat proteins"/>
    <property type="match status" value="1"/>
</dbReference>
<dbReference type="RefSeq" id="WP_200311311.1">
    <property type="nucleotide sequence ID" value="NZ_JAENIM010000039.1"/>
</dbReference>